<evidence type="ECO:0000313" key="2">
    <source>
        <dbReference type="Proteomes" id="UP000516013"/>
    </source>
</evidence>
<gene>
    <name evidence="1" type="ORF">IAR63_04980</name>
</gene>
<evidence type="ECO:0000313" key="1">
    <source>
        <dbReference type="EMBL" id="QNP30400.1"/>
    </source>
</evidence>
<keyword evidence="2" id="KW-1185">Reference proteome</keyword>
<reference evidence="1 2" key="1">
    <citation type="submission" date="2020-08" db="EMBL/GenBank/DDBJ databases">
        <title>Complete genome sequence of Raphidiopsis curvispora isolated from drinking water reservoir in South Korea.</title>
        <authorList>
            <person name="Jeong J."/>
        </authorList>
    </citation>
    <scope>NUCLEOTIDE SEQUENCE [LARGE SCALE GENOMIC DNA]</scope>
    <source>
        <strain evidence="1 2">GIHE-G1</strain>
    </source>
</reference>
<dbReference type="EMBL" id="CP060822">
    <property type="protein sequence ID" value="QNP30400.1"/>
    <property type="molecule type" value="Genomic_DNA"/>
</dbReference>
<keyword evidence="1" id="KW-0808">Transferase</keyword>
<keyword evidence="1" id="KW-0418">Kinase</keyword>
<dbReference type="AlphaFoldDB" id="A0A7H0F2Y4"/>
<sequence length="237" mass="27346">MGTYSIDQASIQPLVTIIHQELLPQLALESVHPHNPAVVHHLPHPWELIGTGNYAAVVCHPDFPDMVVKIYAPGRPGFDEELEVYKRIGTHPAYSQCFYACNGLLVLKRLFGVTLYDCLNRGLPIPPRVIKDIDRALDYARSRGLFPHDVHGKNVMMFEGRGLVVDISDFLHEDKCSKWEDLKKAYYLIYLPIFYPFKLRVPYSLLNKIRQSYRFITSLSGRTLPWLKKLIRQKFNI</sequence>
<dbReference type="GO" id="GO:0004674">
    <property type="term" value="F:protein serine/threonine kinase activity"/>
    <property type="evidence" value="ECO:0007669"/>
    <property type="project" value="UniProtKB-KW"/>
</dbReference>
<keyword evidence="1" id="KW-0723">Serine/threonine-protein kinase</keyword>
<name>A0A7H0F2Y4_9CYAN</name>
<proteinExistence type="predicted"/>
<dbReference type="Gene3D" id="1.10.510.10">
    <property type="entry name" value="Transferase(Phosphotransferase) domain 1"/>
    <property type="match status" value="1"/>
</dbReference>
<dbReference type="RefSeq" id="WP_187706809.1">
    <property type="nucleotide sequence ID" value="NZ_CP060822.1"/>
</dbReference>
<protein>
    <submittedName>
        <fullName evidence="1">Serine/threonine protein kinase</fullName>
    </submittedName>
</protein>
<dbReference type="KEGG" id="ccur:IAR63_04980"/>
<dbReference type="SUPFAM" id="SSF56112">
    <property type="entry name" value="Protein kinase-like (PK-like)"/>
    <property type="match status" value="1"/>
</dbReference>
<dbReference type="Proteomes" id="UP000516013">
    <property type="component" value="Chromosome"/>
</dbReference>
<dbReference type="InterPro" id="IPR011009">
    <property type="entry name" value="Kinase-like_dom_sf"/>
</dbReference>
<organism evidence="1 2">
    <name type="scientific">Cylindrospermopsis curvispora GIHE-G1</name>
    <dbReference type="NCBI Taxonomy" id="2666332"/>
    <lineage>
        <taxon>Bacteria</taxon>
        <taxon>Bacillati</taxon>
        <taxon>Cyanobacteriota</taxon>
        <taxon>Cyanophyceae</taxon>
        <taxon>Nostocales</taxon>
        <taxon>Aphanizomenonaceae</taxon>
        <taxon>Cylindrospermopsis</taxon>
    </lineage>
</organism>
<accession>A0A7H0F2Y4</accession>